<proteinExistence type="predicted"/>
<protein>
    <submittedName>
        <fullName evidence="1">Oryzain beta chain</fullName>
    </submittedName>
</protein>
<evidence type="ECO:0000313" key="1">
    <source>
        <dbReference type="EMBL" id="KAK8939310.1"/>
    </source>
</evidence>
<gene>
    <name evidence="1" type="ORF">KSP40_PGU004607</name>
</gene>
<evidence type="ECO:0000313" key="2">
    <source>
        <dbReference type="Proteomes" id="UP001412067"/>
    </source>
</evidence>
<reference evidence="1 2" key="1">
    <citation type="journal article" date="2022" name="Nat. Plants">
        <title>Genomes of leafy and leafless Platanthera orchids illuminate the evolution of mycoheterotrophy.</title>
        <authorList>
            <person name="Li M.H."/>
            <person name="Liu K.W."/>
            <person name="Li Z."/>
            <person name="Lu H.C."/>
            <person name="Ye Q.L."/>
            <person name="Zhang D."/>
            <person name="Wang J.Y."/>
            <person name="Li Y.F."/>
            <person name="Zhong Z.M."/>
            <person name="Liu X."/>
            <person name="Yu X."/>
            <person name="Liu D.K."/>
            <person name="Tu X.D."/>
            <person name="Liu B."/>
            <person name="Hao Y."/>
            <person name="Liao X.Y."/>
            <person name="Jiang Y.T."/>
            <person name="Sun W.H."/>
            <person name="Chen J."/>
            <person name="Chen Y.Q."/>
            <person name="Ai Y."/>
            <person name="Zhai J.W."/>
            <person name="Wu S.S."/>
            <person name="Zhou Z."/>
            <person name="Hsiao Y.Y."/>
            <person name="Wu W.L."/>
            <person name="Chen Y.Y."/>
            <person name="Lin Y.F."/>
            <person name="Hsu J.L."/>
            <person name="Li C.Y."/>
            <person name="Wang Z.W."/>
            <person name="Zhao X."/>
            <person name="Zhong W.Y."/>
            <person name="Ma X.K."/>
            <person name="Ma L."/>
            <person name="Huang J."/>
            <person name="Chen G.Z."/>
            <person name="Huang M.Z."/>
            <person name="Huang L."/>
            <person name="Peng D.H."/>
            <person name="Luo Y.B."/>
            <person name="Zou S.Q."/>
            <person name="Chen S.P."/>
            <person name="Lan S."/>
            <person name="Tsai W.C."/>
            <person name="Van de Peer Y."/>
            <person name="Liu Z.J."/>
        </authorList>
    </citation>
    <scope>NUCLEOTIDE SEQUENCE [LARGE SCALE GENOMIC DNA]</scope>
    <source>
        <strain evidence="1">Lor288</strain>
    </source>
</reference>
<dbReference type="InterPro" id="IPR038765">
    <property type="entry name" value="Papain-like_cys_pep_sf"/>
</dbReference>
<organism evidence="1 2">
    <name type="scientific">Platanthera guangdongensis</name>
    <dbReference type="NCBI Taxonomy" id="2320717"/>
    <lineage>
        <taxon>Eukaryota</taxon>
        <taxon>Viridiplantae</taxon>
        <taxon>Streptophyta</taxon>
        <taxon>Embryophyta</taxon>
        <taxon>Tracheophyta</taxon>
        <taxon>Spermatophyta</taxon>
        <taxon>Magnoliopsida</taxon>
        <taxon>Liliopsida</taxon>
        <taxon>Asparagales</taxon>
        <taxon>Orchidaceae</taxon>
        <taxon>Orchidoideae</taxon>
        <taxon>Orchideae</taxon>
        <taxon>Orchidinae</taxon>
        <taxon>Platanthera</taxon>
    </lineage>
</organism>
<keyword evidence="2" id="KW-1185">Reference proteome</keyword>
<comment type="caution">
    <text evidence="1">The sequence shown here is derived from an EMBL/GenBank/DDBJ whole genome shotgun (WGS) entry which is preliminary data.</text>
</comment>
<name>A0ABR2LET3_9ASPA</name>
<sequence>MLNTDKLCSTYAYPGNLYTRNLYSARNAHACNAIHRHIALRAADSDIHHHCILRTVGSGIQRRRALRVAAHNDRPSFDYESLDINTLPTSIDWLEKGAVNPIRNQGKCGMIALIFSAISAPPEISSLSCAVLQISSSMPIIMKLRRTNSSGRRVRGSSQLRSCTECWPD</sequence>
<dbReference type="Gene3D" id="3.90.70.10">
    <property type="entry name" value="Cysteine proteinases"/>
    <property type="match status" value="1"/>
</dbReference>
<dbReference type="SUPFAM" id="SSF54001">
    <property type="entry name" value="Cysteine proteinases"/>
    <property type="match status" value="1"/>
</dbReference>
<accession>A0ABR2LET3</accession>
<dbReference type="Proteomes" id="UP001412067">
    <property type="component" value="Unassembled WGS sequence"/>
</dbReference>
<dbReference type="EMBL" id="JBBWWR010000020">
    <property type="protein sequence ID" value="KAK8939310.1"/>
    <property type="molecule type" value="Genomic_DNA"/>
</dbReference>